<keyword evidence="1 2" id="KW-0732">Signal</keyword>
<dbReference type="RefSeq" id="WP_345600172.1">
    <property type="nucleotide sequence ID" value="NZ_BAABLT010000005.1"/>
</dbReference>
<accession>A0ABW3FS04</accession>
<organism evidence="4 5">
    <name type="scientific">Saccharopolyspora rosea</name>
    <dbReference type="NCBI Taxonomy" id="524884"/>
    <lineage>
        <taxon>Bacteria</taxon>
        <taxon>Bacillati</taxon>
        <taxon>Actinomycetota</taxon>
        <taxon>Actinomycetes</taxon>
        <taxon>Pseudonocardiales</taxon>
        <taxon>Pseudonocardiaceae</taxon>
        <taxon>Saccharopolyspora</taxon>
    </lineage>
</organism>
<evidence type="ECO:0000259" key="3">
    <source>
        <dbReference type="SMART" id="SM00062"/>
    </source>
</evidence>
<comment type="caution">
    <text evidence="4">The sequence shown here is derived from an EMBL/GenBank/DDBJ whole genome shotgun (WGS) entry which is preliminary data.</text>
</comment>
<dbReference type="Pfam" id="PF00497">
    <property type="entry name" value="SBP_bac_3"/>
    <property type="match status" value="1"/>
</dbReference>
<keyword evidence="5" id="KW-1185">Reference proteome</keyword>
<dbReference type="CDD" id="cd01004">
    <property type="entry name" value="PBP2_MidA_like"/>
    <property type="match status" value="1"/>
</dbReference>
<evidence type="ECO:0000313" key="4">
    <source>
        <dbReference type="EMBL" id="MFD0920512.1"/>
    </source>
</evidence>
<dbReference type="PANTHER" id="PTHR35936">
    <property type="entry name" value="MEMBRANE-BOUND LYTIC MUREIN TRANSGLYCOSYLASE F"/>
    <property type="match status" value="1"/>
</dbReference>
<feature type="chain" id="PRO_5045654346" evidence="2">
    <location>
        <begin position="26"/>
        <end position="299"/>
    </location>
</feature>
<dbReference type="InterPro" id="IPR001638">
    <property type="entry name" value="Solute-binding_3/MltF_N"/>
</dbReference>
<dbReference type="SUPFAM" id="SSF53850">
    <property type="entry name" value="Periplasmic binding protein-like II"/>
    <property type="match status" value="1"/>
</dbReference>
<reference evidence="5" key="1">
    <citation type="journal article" date="2019" name="Int. J. Syst. Evol. Microbiol.">
        <title>The Global Catalogue of Microorganisms (GCM) 10K type strain sequencing project: providing services to taxonomists for standard genome sequencing and annotation.</title>
        <authorList>
            <consortium name="The Broad Institute Genomics Platform"/>
            <consortium name="The Broad Institute Genome Sequencing Center for Infectious Disease"/>
            <person name="Wu L."/>
            <person name="Ma J."/>
        </authorList>
    </citation>
    <scope>NUCLEOTIDE SEQUENCE [LARGE SCALE GENOMIC DNA]</scope>
    <source>
        <strain evidence="5">CCUG 56401</strain>
    </source>
</reference>
<name>A0ABW3FS04_9PSEU</name>
<evidence type="ECO:0000256" key="2">
    <source>
        <dbReference type="SAM" id="SignalP"/>
    </source>
</evidence>
<gene>
    <name evidence="4" type="ORF">ACFQ16_12235</name>
</gene>
<evidence type="ECO:0000256" key="1">
    <source>
        <dbReference type="ARBA" id="ARBA00022729"/>
    </source>
</evidence>
<evidence type="ECO:0000313" key="5">
    <source>
        <dbReference type="Proteomes" id="UP001597018"/>
    </source>
</evidence>
<feature type="domain" description="Solute-binding protein family 3/N-terminal" evidence="3">
    <location>
        <begin position="58"/>
        <end position="285"/>
    </location>
</feature>
<protein>
    <submittedName>
        <fullName evidence="4">ABC transporter substrate-binding protein</fullName>
    </submittedName>
</protein>
<dbReference type="EMBL" id="JBHTIW010000007">
    <property type="protein sequence ID" value="MFD0920512.1"/>
    <property type="molecule type" value="Genomic_DNA"/>
</dbReference>
<dbReference type="Proteomes" id="UP001597018">
    <property type="component" value="Unassembled WGS sequence"/>
</dbReference>
<dbReference type="Gene3D" id="3.40.190.10">
    <property type="entry name" value="Periplasmic binding protein-like II"/>
    <property type="match status" value="2"/>
</dbReference>
<feature type="signal peptide" evidence="2">
    <location>
        <begin position="1"/>
        <end position="25"/>
    </location>
</feature>
<proteinExistence type="predicted"/>
<dbReference type="SMART" id="SM00062">
    <property type="entry name" value="PBPb"/>
    <property type="match status" value="1"/>
</dbReference>
<sequence>MIRRVLAAGAGLAALLAGCAPAPDAAPGLDVGADVVSPVRVDEGARALLPPDVRASGVLRFGSSAGTPPSAFYLPDNRTVVGQDIDVSEAVARVLGVRVQRSEAAFDAILPALDSGKYQVGTGNFGVTEQRRRTVDFVTYVDDGQGFAVRQDSDLKPVTDVTQLCGRTIGTGAGTTFEATLNAQRHRCAEVGRPPYQVLVFAESSAQFSALQQGKVDALMSTSNGLRYAVSQQPNLRFLNEFRHLEVGFALRKGSPLAPALQAAVNRLIADGSYARILHKWGTDNSAIPRSRITPPEIR</sequence>
<dbReference type="PANTHER" id="PTHR35936:SF17">
    <property type="entry name" value="ARGININE-BINDING EXTRACELLULAR PROTEIN ARTP"/>
    <property type="match status" value="1"/>
</dbReference>
<dbReference type="PROSITE" id="PS51257">
    <property type="entry name" value="PROKAR_LIPOPROTEIN"/>
    <property type="match status" value="1"/>
</dbReference>